<dbReference type="Proteomes" id="UP001181693">
    <property type="component" value="Unassembled WGS sequence"/>
</dbReference>
<name>A0AAV2ZV67_PYXAD</name>
<dbReference type="EMBL" id="DYDO01000006">
    <property type="protein sequence ID" value="DBA22394.1"/>
    <property type="molecule type" value="Genomic_DNA"/>
</dbReference>
<evidence type="ECO:0000256" key="1">
    <source>
        <dbReference type="SAM" id="MobiDB-lite"/>
    </source>
</evidence>
<feature type="compositionally biased region" description="Polar residues" evidence="1">
    <location>
        <begin position="48"/>
        <end position="62"/>
    </location>
</feature>
<feature type="region of interest" description="Disordered" evidence="1">
    <location>
        <begin position="1"/>
        <end position="62"/>
    </location>
</feature>
<dbReference type="AlphaFoldDB" id="A0AAV2ZV67"/>
<keyword evidence="3" id="KW-1185">Reference proteome</keyword>
<evidence type="ECO:0000313" key="3">
    <source>
        <dbReference type="Proteomes" id="UP001181693"/>
    </source>
</evidence>
<sequence length="80" mass="8714">MKMVGSRLKTVQQSSGDKSSKHTKQRMEYMRIQGHQQGAKSTKEAGSANETNMGSDKSVSSRTSIPVLTSFGTRNSSISF</sequence>
<evidence type="ECO:0000313" key="2">
    <source>
        <dbReference type="EMBL" id="DBA22394.1"/>
    </source>
</evidence>
<accession>A0AAV2ZV67</accession>
<protein>
    <submittedName>
        <fullName evidence="2">Uncharacterized protein</fullName>
    </submittedName>
</protein>
<comment type="caution">
    <text evidence="2">The sequence shown here is derived from an EMBL/GenBank/DDBJ whole genome shotgun (WGS) entry which is preliminary data.</text>
</comment>
<organism evidence="2 3">
    <name type="scientific">Pyxicephalus adspersus</name>
    <name type="common">African bullfrog</name>
    <dbReference type="NCBI Taxonomy" id="30357"/>
    <lineage>
        <taxon>Eukaryota</taxon>
        <taxon>Metazoa</taxon>
        <taxon>Chordata</taxon>
        <taxon>Craniata</taxon>
        <taxon>Vertebrata</taxon>
        <taxon>Euteleostomi</taxon>
        <taxon>Amphibia</taxon>
        <taxon>Batrachia</taxon>
        <taxon>Anura</taxon>
        <taxon>Neobatrachia</taxon>
        <taxon>Ranoidea</taxon>
        <taxon>Pyxicephalidae</taxon>
        <taxon>Pyxicephalinae</taxon>
        <taxon>Pyxicephalus</taxon>
    </lineage>
</organism>
<proteinExistence type="predicted"/>
<reference evidence="2" key="1">
    <citation type="thesis" date="2020" institute="ProQuest LLC" country="789 East Eisenhower Parkway, Ann Arbor, MI, USA">
        <title>Comparative Genomics and Chromosome Evolution.</title>
        <authorList>
            <person name="Mudd A.B."/>
        </authorList>
    </citation>
    <scope>NUCLEOTIDE SEQUENCE</scope>
    <source>
        <strain evidence="2">1538</strain>
        <tissue evidence="2">Blood</tissue>
    </source>
</reference>
<gene>
    <name evidence="2" type="ORF">GDO54_013425</name>
</gene>